<evidence type="ECO:0000256" key="1">
    <source>
        <dbReference type="SAM" id="MobiDB-lite"/>
    </source>
</evidence>
<feature type="region of interest" description="Disordered" evidence="1">
    <location>
        <begin position="316"/>
        <end position="364"/>
    </location>
</feature>
<dbReference type="GeneID" id="111102826"/>
<dbReference type="OrthoDB" id="6120423at2759"/>
<sequence>MGLSAEPLDLARIRKNQRRLKGLLSNADNPNDHLNLQHFPIRRKPLPTGFCYVCSHLDPEGKFKNPHGYLFSKGFFSQCEHMPKTPFPTVVIESKRTSPTNSEPIQSMGELRVKITRRSKSPPSKYGRKYFDKSVLDGVRYNDDLYENSRYSVPAAFESASGEDGKRIPEVGEFSWMESDSVSDQEEIIVNYIDDWNDGSASLLDSRYDDRQRTPTEREVLLPPIGGQKSKSGTSKSSDMNLPEPRYSEKLPSIHGSIERINASRERLEKKSGKRKSRKSSDASQKLDDADMIFPREDELGHIKYHHRGMYDSVPSGGFDIPSSRETHSRHTANKSFNGENSSLRDHETDKKSRSRLSSDDISFGIPETPSMIIARINNSDHWCQCEDVDMSTIKCSECHIVGGHEKWCVHSRSSAKQGNCPECGKPIKRKNIRGSSYKHHKSRRGSKSSKSEDFDLSAGKQRDFDDKRVRFDDENDNDEQKRLEMIRKTDEDYMAGVDNILYDEHKYGRLWTPNTQDEEGEETRKRINPNIHREAYLRALLEVKNKQLKKIAEVDEHFFASRMCRPHVFSYFRLRPQQAKHNAMSAPASIGIKPDNTKGIPPRKGMKHIFGKVKVDDFYPGGKKNQTFNISMKKEEKRQTMPIHSLSYSK</sequence>
<name>A0A8B8AIR6_CRAVI</name>
<keyword evidence="2" id="KW-1185">Reference proteome</keyword>
<proteinExistence type="predicted"/>
<feature type="compositionally biased region" description="Basic and acidic residues" evidence="1">
    <location>
        <begin position="343"/>
        <end position="352"/>
    </location>
</feature>
<feature type="compositionally biased region" description="Basic and acidic residues" evidence="1">
    <location>
        <begin position="262"/>
        <end position="271"/>
    </location>
</feature>
<feature type="compositionally biased region" description="Basic and acidic residues" evidence="1">
    <location>
        <begin position="207"/>
        <end position="220"/>
    </location>
</feature>
<feature type="compositionally biased region" description="Basic and acidic residues" evidence="1">
    <location>
        <begin position="279"/>
        <end position="293"/>
    </location>
</feature>
<accession>A0A8B8AIR6</accession>
<gene>
    <name evidence="3" type="primary">LOC111102826</name>
</gene>
<feature type="compositionally biased region" description="Low complexity" evidence="1">
    <location>
        <begin position="226"/>
        <end position="238"/>
    </location>
</feature>
<dbReference type="KEGG" id="cvn:111102826"/>
<dbReference type="AlphaFoldDB" id="A0A8B8AIR6"/>
<evidence type="ECO:0000313" key="3">
    <source>
        <dbReference type="RefSeq" id="XP_022291427.1"/>
    </source>
</evidence>
<reference evidence="2" key="1">
    <citation type="submission" date="2024-06" db="UniProtKB">
        <authorList>
            <consortium name="RefSeq"/>
        </authorList>
    </citation>
    <scope>NUCLEOTIDE SEQUENCE [LARGE SCALE GENOMIC DNA]</scope>
</reference>
<dbReference type="Proteomes" id="UP000694844">
    <property type="component" value="Chromosome 1"/>
</dbReference>
<feature type="compositionally biased region" description="Basic residues" evidence="1">
    <location>
        <begin position="427"/>
        <end position="448"/>
    </location>
</feature>
<feature type="region of interest" description="Disordered" evidence="1">
    <location>
        <begin position="207"/>
        <end position="293"/>
    </location>
</feature>
<feature type="region of interest" description="Disordered" evidence="1">
    <location>
        <begin position="415"/>
        <end position="460"/>
    </location>
</feature>
<protein>
    <submittedName>
        <fullName evidence="3">Uncharacterized protein LOC111102826</fullName>
    </submittedName>
</protein>
<dbReference type="RefSeq" id="XP_022291427.1">
    <property type="nucleotide sequence ID" value="XM_022435719.1"/>
</dbReference>
<organism evidence="2 3">
    <name type="scientific">Crassostrea virginica</name>
    <name type="common">Eastern oyster</name>
    <dbReference type="NCBI Taxonomy" id="6565"/>
    <lineage>
        <taxon>Eukaryota</taxon>
        <taxon>Metazoa</taxon>
        <taxon>Spiralia</taxon>
        <taxon>Lophotrochozoa</taxon>
        <taxon>Mollusca</taxon>
        <taxon>Bivalvia</taxon>
        <taxon>Autobranchia</taxon>
        <taxon>Pteriomorphia</taxon>
        <taxon>Ostreida</taxon>
        <taxon>Ostreoidea</taxon>
        <taxon>Ostreidae</taxon>
        <taxon>Crassostrea</taxon>
    </lineage>
</organism>
<evidence type="ECO:0000313" key="2">
    <source>
        <dbReference type="Proteomes" id="UP000694844"/>
    </source>
</evidence>
<reference evidence="3" key="2">
    <citation type="submission" date="2025-08" db="UniProtKB">
        <authorList>
            <consortium name="RefSeq"/>
        </authorList>
    </citation>
    <scope>IDENTIFICATION</scope>
    <source>
        <tissue evidence="3">Whole sample</tissue>
    </source>
</reference>